<keyword evidence="1" id="KW-0816">Tricarboxylic acid cycle</keyword>
<dbReference type="InterPro" id="IPR036291">
    <property type="entry name" value="NAD(P)-bd_dom_sf"/>
</dbReference>
<keyword evidence="3" id="KW-0436">Ligase</keyword>
<reference evidence="3" key="1">
    <citation type="submission" date="2022-08" db="EMBL/GenBank/DDBJ databases">
        <title>Nisaea acidiphila sp. nov., isolated from a marine algal debris and emended description of the genus Nisaea Urios et al. 2008.</title>
        <authorList>
            <person name="Kwon K."/>
        </authorList>
    </citation>
    <scope>NUCLEOTIDE SEQUENCE</scope>
    <source>
        <strain evidence="3">MEBiC11861</strain>
    </source>
</reference>
<dbReference type="Gene3D" id="3.30.1490.20">
    <property type="entry name" value="ATP-grasp fold, A domain"/>
    <property type="match status" value="1"/>
</dbReference>
<dbReference type="Gene3D" id="3.30.470.20">
    <property type="entry name" value="ATP-grasp fold, B domain"/>
    <property type="match status" value="1"/>
</dbReference>
<organism evidence="3 4">
    <name type="scientific">Nisaea acidiphila</name>
    <dbReference type="NCBI Taxonomy" id="1862145"/>
    <lineage>
        <taxon>Bacteria</taxon>
        <taxon>Pseudomonadati</taxon>
        <taxon>Pseudomonadota</taxon>
        <taxon>Alphaproteobacteria</taxon>
        <taxon>Rhodospirillales</taxon>
        <taxon>Thalassobaculaceae</taxon>
        <taxon>Nisaea</taxon>
    </lineage>
</organism>
<evidence type="ECO:0000313" key="3">
    <source>
        <dbReference type="EMBL" id="UUX48829.1"/>
    </source>
</evidence>
<proteinExistence type="predicted"/>
<dbReference type="Gene3D" id="3.40.50.720">
    <property type="entry name" value="NAD(P)-binding Rossmann-like Domain"/>
    <property type="match status" value="1"/>
</dbReference>
<dbReference type="PANTHER" id="PTHR42793:SF4">
    <property type="entry name" value="BLL6376 PROTEIN"/>
    <property type="match status" value="1"/>
</dbReference>
<dbReference type="SUPFAM" id="SSF56059">
    <property type="entry name" value="Glutathione synthetase ATP-binding domain-like"/>
    <property type="match status" value="1"/>
</dbReference>
<feature type="domain" description="CoA-binding" evidence="2">
    <location>
        <begin position="8"/>
        <end position="99"/>
    </location>
</feature>
<dbReference type="AlphaFoldDB" id="A0A9J7ATX1"/>
<accession>A0A9J7ATX1</accession>
<evidence type="ECO:0000313" key="4">
    <source>
        <dbReference type="Proteomes" id="UP001060336"/>
    </source>
</evidence>
<sequence length="679" mass="69619">MRPGLERLFRPKSIAVIGGGAWCANVVSECAKIGFGGAVWPVHPKRSEVAGRTAYASIEDLPGAPDATFIGINRHATVEAVRALAARGAGGAVCFASGFSEALAETGDGADLQAELIEAAGELAVLGPNCYGILNYLDGVALWPDLHGGRHVERGVAIVAQSSNIAINLTMQQRGLPIAYMATVGNQAQTSLAEIAEALLADDRVTALGFYIEGVGDLAAFAAMARKAAELGKPLVALKVGRSEEARAGAVSHTASLSGGHAGASALLQRLGIAEVRSLSAFLETLKLLHVAGPLASNRIASMSCSGGEAGMMADTALGFDLGYPPLMGDQMRDLGEALGPKVALANPLDYHTYIWGDTDATARTFSAMMRGAADFGLAVLDFPRAGLGSVADWEKVIDAVEMTVAETGKPMGVLASLPENLPEKIAEKIMARGIAPLAGLDDALAAVEAAAFVGRARLADHAPLPPLPPKDSRVVGEGDAKRLLAGFGVPVPGSVEAACGGLATAAAEVGYPLVLKGLGLAHKSEAGAVALGIDGEAALMDAARGMSADRFLVEPMIGGAVAELLVGVTLDPAHGYLLTLAAGGTKTEILDDSTCLLLPVTAEDIDTALSCLRMAPLLDGYRGASAADRGAIVRAVLAVQDFVTAHAERIEEVEINPLLCLENGAMAVDALIRMGDEE</sequence>
<dbReference type="Pfam" id="PF13549">
    <property type="entry name" value="ATP-grasp_5"/>
    <property type="match status" value="1"/>
</dbReference>
<dbReference type="GO" id="GO:0005524">
    <property type="term" value="F:ATP binding"/>
    <property type="evidence" value="ECO:0007669"/>
    <property type="project" value="InterPro"/>
</dbReference>
<evidence type="ECO:0000256" key="1">
    <source>
        <dbReference type="ARBA" id="ARBA00022532"/>
    </source>
</evidence>
<dbReference type="SUPFAM" id="SSF51735">
    <property type="entry name" value="NAD(P)-binding Rossmann-fold domains"/>
    <property type="match status" value="1"/>
</dbReference>
<name>A0A9J7ATX1_9PROT</name>
<dbReference type="Pfam" id="PF13380">
    <property type="entry name" value="CoA_binding_2"/>
    <property type="match status" value="1"/>
</dbReference>
<dbReference type="GO" id="GO:0006099">
    <property type="term" value="P:tricarboxylic acid cycle"/>
    <property type="evidence" value="ECO:0007669"/>
    <property type="project" value="UniProtKB-KW"/>
</dbReference>
<dbReference type="KEGG" id="naci:NUH88_15645"/>
<dbReference type="Proteomes" id="UP001060336">
    <property type="component" value="Chromosome"/>
</dbReference>
<protein>
    <submittedName>
        <fullName evidence="3">Acetate--CoA ligase family protein</fullName>
    </submittedName>
</protein>
<dbReference type="InterPro" id="IPR032875">
    <property type="entry name" value="Succ_CoA_lig_flav_dom"/>
</dbReference>
<dbReference type="PANTHER" id="PTHR42793">
    <property type="entry name" value="COA BINDING DOMAIN CONTAINING PROTEIN"/>
    <property type="match status" value="1"/>
</dbReference>
<dbReference type="InterPro" id="IPR003781">
    <property type="entry name" value="CoA-bd"/>
</dbReference>
<evidence type="ECO:0000259" key="2">
    <source>
        <dbReference type="SMART" id="SM00881"/>
    </source>
</evidence>
<gene>
    <name evidence="3" type="ORF">NUH88_15645</name>
</gene>
<dbReference type="EMBL" id="CP102480">
    <property type="protein sequence ID" value="UUX48829.1"/>
    <property type="molecule type" value="Genomic_DNA"/>
</dbReference>
<dbReference type="InterPro" id="IPR013815">
    <property type="entry name" value="ATP_grasp_subdomain_1"/>
</dbReference>
<keyword evidence="4" id="KW-1185">Reference proteome</keyword>
<dbReference type="SMART" id="SM00881">
    <property type="entry name" value="CoA_binding"/>
    <property type="match status" value="1"/>
</dbReference>
<dbReference type="GO" id="GO:0016874">
    <property type="term" value="F:ligase activity"/>
    <property type="evidence" value="ECO:0007669"/>
    <property type="project" value="UniProtKB-KW"/>
</dbReference>
<dbReference type="Gene3D" id="3.40.50.261">
    <property type="entry name" value="Succinyl-CoA synthetase domains"/>
    <property type="match status" value="2"/>
</dbReference>
<dbReference type="SUPFAM" id="SSF52210">
    <property type="entry name" value="Succinyl-CoA synthetase domains"/>
    <property type="match status" value="2"/>
</dbReference>
<dbReference type="RefSeq" id="WP_257767331.1">
    <property type="nucleotide sequence ID" value="NZ_CP102480.1"/>
</dbReference>
<dbReference type="InterPro" id="IPR016102">
    <property type="entry name" value="Succinyl-CoA_synth-like"/>
</dbReference>
<dbReference type="Pfam" id="PF13607">
    <property type="entry name" value="Succ_CoA_lig"/>
    <property type="match status" value="1"/>
</dbReference>